<sequence length="57" mass="6767">MTLAEKLVLNFNELNETEQKEVVDFVEFLKHKKEKELFNLMDEVIVENKIALDELSK</sequence>
<evidence type="ECO:0000313" key="1">
    <source>
        <dbReference type="EMBL" id="MPM93403.1"/>
    </source>
</evidence>
<evidence type="ECO:0008006" key="2">
    <source>
        <dbReference type="Google" id="ProtNLM"/>
    </source>
</evidence>
<protein>
    <recommendedName>
        <fullName evidence="2">DUF2281 domain-containing protein</fullName>
    </recommendedName>
</protein>
<dbReference type="EMBL" id="VSSQ01040208">
    <property type="protein sequence ID" value="MPM93403.1"/>
    <property type="molecule type" value="Genomic_DNA"/>
</dbReference>
<dbReference type="AlphaFoldDB" id="A0A645DXT3"/>
<accession>A0A645DXT3</accession>
<organism evidence="1">
    <name type="scientific">bioreactor metagenome</name>
    <dbReference type="NCBI Taxonomy" id="1076179"/>
    <lineage>
        <taxon>unclassified sequences</taxon>
        <taxon>metagenomes</taxon>
        <taxon>ecological metagenomes</taxon>
    </lineage>
</organism>
<name>A0A645DXT3_9ZZZZ</name>
<gene>
    <name evidence="1" type="ORF">SDC9_140540</name>
</gene>
<reference evidence="1" key="1">
    <citation type="submission" date="2019-08" db="EMBL/GenBank/DDBJ databases">
        <authorList>
            <person name="Kucharzyk K."/>
            <person name="Murdoch R.W."/>
            <person name="Higgins S."/>
            <person name="Loffler F."/>
        </authorList>
    </citation>
    <scope>NUCLEOTIDE SEQUENCE</scope>
</reference>
<proteinExistence type="predicted"/>
<comment type="caution">
    <text evidence="1">The sequence shown here is derived from an EMBL/GenBank/DDBJ whole genome shotgun (WGS) entry which is preliminary data.</text>
</comment>